<evidence type="ECO:0000313" key="1">
    <source>
        <dbReference type="EMBL" id="KKK80860.1"/>
    </source>
</evidence>
<dbReference type="EMBL" id="LAZR01053386">
    <property type="protein sequence ID" value="KKK80860.1"/>
    <property type="molecule type" value="Genomic_DNA"/>
</dbReference>
<accession>A0A0F8Z4E9</accession>
<dbReference type="AlphaFoldDB" id="A0A0F8Z4E9"/>
<reference evidence="1" key="1">
    <citation type="journal article" date="2015" name="Nature">
        <title>Complex archaea that bridge the gap between prokaryotes and eukaryotes.</title>
        <authorList>
            <person name="Spang A."/>
            <person name="Saw J.H."/>
            <person name="Jorgensen S.L."/>
            <person name="Zaremba-Niedzwiedzka K."/>
            <person name="Martijn J."/>
            <person name="Lind A.E."/>
            <person name="van Eijk R."/>
            <person name="Schleper C."/>
            <person name="Guy L."/>
            <person name="Ettema T.J."/>
        </authorList>
    </citation>
    <scope>NUCLEOTIDE SEQUENCE</scope>
</reference>
<comment type="caution">
    <text evidence="1">The sequence shown here is derived from an EMBL/GenBank/DDBJ whole genome shotgun (WGS) entry which is preliminary data.</text>
</comment>
<organism evidence="1">
    <name type="scientific">marine sediment metagenome</name>
    <dbReference type="NCBI Taxonomy" id="412755"/>
    <lineage>
        <taxon>unclassified sequences</taxon>
        <taxon>metagenomes</taxon>
        <taxon>ecological metagenomes</taxon>
    </lineage>
</organism>
<name>A0A0F8Z4E9_9ZZZZ</name>
<gene>
    <name evidence="1" type="ORF">LCGC14_2819240</name>
</gene>
<proteinExistence type="predicted"/>
<protein>
    <submittedName>
        <fullName evidence="1">Uncharacterized protein</fullName>
    </submittedName>
</protein>
<feature type="non-terminal residue" evidence="1">
    <location>
        <position position="1"/>
    </location>
</feature>
<sequence length="33" mass="3629">PIKLHIFIFDFLLDSPQNAAYKKGAASPNAARN</sequence>